<dbReference type="Gene3D" id="4.10.400.10">
    <property type="entry name" value="Low-density Lipoprotein Receptor"/>
    <property type="match status" value="1"/>
</dbReference>
<evidence type="ECO:0000256" key="1">
    <source>
        <dbReference type="ARBA" id="ARBA00022729"/>
    </source>
</evidence>
<dbReference type="OrthoDB" id="6514358at2759"/>
<evidence type="ECO:0000313" key="6">
    <source>
        <dbReference type="EMBL" id="ESN91734.1"/>
    </source>
</evidence>
<dbReference type="PROSITE" id="PS50068">
    <property type="entry name" value="LDLRA_2"/>
    <property type="match status" value="1"/>
</dbReference>
<dbReference type="KEGG" id="hro:HELRODRAFT_70557"/>
<sequence length="51" mass="5898">CEGSGGFRCNNGRCIRARYRCDLTDNCGDNSDEENCSKIVLLFRNFDFYSY</sequence>
<dbReference type="PROSITE" id="PS01209">
    <property type="entry name" value="LDLRA_1"/>
    <property type="match status" value="1"/>
</dbReference>
<dbReference type="CTD" id="20214482"/>
<keyword evidence="4" id="KW-0325">Glycoprotein</keyword>
<accession>T1G084</accession>
<dbReference type="Pfam" id="PF00057">
    <property type="entry name" value="Ldl_recept_a"/>
    <property type="match status" value="1"/>
</dbReference>
<dbReference type="InterPro" id="IPR036055">
    <property type="entry name" value="LDL_receptor-like_sf"/>
</dbReference>
<dbReference type="SMART" id="SM00192">
    <property type="entry name" value="LDLa"/>
    <property type="match status" value="1"/>
</dbReference>
<dbReference type="RefSeq" id="XP_009030153.1">
    <property type="nucleotide sequence ID" value="XM_009031905.1"/>
</dbReference>
<dbReference type="InParanoid" id="T1G084"/>
<reference evidence="6 8" key="2">
    <citation type="journal article" date="2013" name="Nature">
        <title>Insights into bilaterian evolution from three spiralian genomes.</title>
        <authorList>
            <person name="Simakov O."/>
            <person name="Marletaz F."/>
            <person name="Cho S.J."/>
            <person name="Edsinger-Gonzales E."/>
            <person name="Havlak P."/>
            <person name="Hellsten U."/>
            <person name="Kuo D.H."/>
            <person name="Larsson T."/>
            <person name="Lv J."/>
            <person name="Arendt D."/>
            <person name="Savage R."/>
            <person name="Osoegawa K."/>
            <person name="de Jong P."/>
            <person name="Grimwood J."/>
            <person name="Chapman J.A."/>
            <person name="Shapiro H."/>
            <person name="Aerts A."/>
            <person name="Otillar R.P."/>
            <person name="Terry A.Y."/>
            <person name="Boore J.L."/>
            <person name="Grigoriev I.V."/>
            <person name="Lindberg D.R."/>
            <person name="Seaver E.C."/>
            <person name="Weisblat D.A."/>
            <person name="Putnam N.H."/>
            <person name="Rokhsar D.S."/>
        </authorList>
    </citation>
    <scope>NUCLEOTIDE SEQUENCE</scope>
</reference>
<dbReference type="InterPro" id="IPR002172">
    <property type="entry name" value="LDrepeatLR_classA_rpt"/>
</dbReference>
<evidence type="ECO:0000256" key="5">
    <source>
        <dbReference type="PROSITE-ProRule" id="PRU00124"/>
    </source>
</evidence>
<feature type="disulfide bond" evidence="5">
    <location>
        <begin position="21"/>
        <end position="36"/>
    </location>
</feature>
<dbReference type="EnsemblMetazoa" id="HelroT70557">
    <property type="protein sequence ID" value="HelroP70557"/>
    <property type="gene ID" value="HelroG70557"/>
</dbReference>
<reference evidence="8" key="1">
    <citation type="submission" date="2012-12" db="EMBL/GenBank/DDBJ databases">
        <authorList>
            <person name="Hellsten U."/>
            <person name="Grimwood J."/>
            <person name="Chapman J.A."/>
            <person name="Shapiro H."/>
            <person name="Aerts A."/>
            <person name="Otillar R.P."/>
            <person name="Terry A.Y."/>
            <person name="Boore J.L."/>
            <person name="Simakov O."/>
            <person name="Marletaz F."/>
            <person name="Cho S.-J."/>
            <person name="Edsinger-Gonzales E."/>
            <person name="Havlak P."/>
            <person name="Kuo D.-H."/>
            <person name="Larsson T."/>
            <person name="Lv J."/>
            <person name="Arendt D."/>
            <person name="Savage R."/>
            <person name="Osoegawa K."/>
            <person name="de Jong P."/>
            <person name="Lindberg D.R."/>
            <person name="Seaver E.C."/>
            <person name="Weisblat D.A."/>
            <person name="Putnam N.H."/>
            <person name="Grigoriev I.V."/>
            <person name="Rokhsar D.S."/>
        </authorList>
    </citation>
    <scope>NUCLEOTIDE SEQUENCE</scope>
</reference>
<dbReference type="AlphaFoldDB" id="T1G084"/>
<gene>
    <name evidence="7" type="primary">20214482</name>
    <name evidence="6" type="ORF">HELRODRAFT_70557</name>
</gene>
<dbReference type="FunFam" id="4.10.400.10:FF:000034">
    <property type="entry name" value="Low-density lipoprotein receptor-related protein 2"/>
    <property type="match status" value="1"/>
</dbReference>
<evidence type="ECO:0000256" key="2">
    <source>
        <dbReference type="ARBA" id="ARBA00022737"/>
    </source>
</evidence>
<keyword evidence="3 5" id="KW-1015">Disulfide bond</keyword>
<comment type="caution">
    <text evidence="5">Lacks conserved residue(s) required for the propagation of feature annotation.</text>
</comment>
<feature type="disulfide bond" evidence="5">
    <location>
        <begin position="9"/>
        <end position="27"/>
    </location>
</feature>
<dbReference type="GeneID" id="20214482"/>
<protein>
    <submittedName>
        <fullName evidence="6 7">Uncharacterized protein</fullName>
    </submittedName>
</protein>
<keyword evidence="2" id="KW-0677">Repeat</keyword>
<dbReference type="EMBL" id="AMQM01002175">
    <property type="status" value="NOT_ANNOTATED_CDS"/>
    <property type="molecule type" value="Genomic_DNA"/>
</dbReference>
<dbReference type="CDD" id="cd00112">
    <property type="entry name" value="LDLa"/>
    <property type="match status" value="1"/>
</dbReference>
<evidence type="ECO:0000313" key="8">
    <source>
        <dbReference type="Proteomes" id="UP000015101"/>
    </source>
</evidence>
<evidence type="ECO:0000256" key="3">
    <source>
        <dbReference type="ARBA" id="ARBA00023157"/>
    </source>
</evidence>
<organism evidence="7 8">
    <name type="scientific">Helobdella robusta</name>
    <name type="common">Californian leech</name>
    <dbReference type="NCBI Taxonomy" id="6412"/>
    <lineage>
        <taxon>Eukaryota</taxon>
        <taxon>Metazoa</taxon>
        <taxon>Spiralia</taxon>
        <taxon>Lophotrochozoa</taxon>
        <taxon>Annelida</taxon>
        <taxon>Clitellata</taxon>
        <taxon>Hirudinea</taxon>
        <taxon>Rhynchobdellida</taxon>
        <taxon>Glossiphoniidae</taxon>
        <taxon>Helobdella</taxon>
    </lineage>
</organism>
<reference evidence="7" key="3">
    <citation type="submission" date="2015-06" db="UniProtKB">
        <authorList>
            <consortium name="EnsemblMetazoa"/>
        </authorList>
    </citation>
    <scope>IDENTIFICATION</scope>
</reference>
<keyword evidence="1" id="KW-0732">Signal</keyword>
<dbReference type="SUPFAM" id="SSF57424">
    <property type="entry name" value="LDL receptor-like module"/>
    <property type="match status" value="1"/>
</dbReference>
<dbReference type="EMBL" id="KB097700">
    <property type="protein sequence ID" value="ESN91734.1"/>
    <property type="molecule type" value="Genomic_DNA"/>
</dbReference>
<name>T1G084_HELRO</name>
<dbReference type="Proteomes" id="UP000015101">
    <property type="component" value="Unassembled WGS sequence"/>
</dbReference>
<proteinExistence type="predicted"/>
<dbReference type="InterPro" id="IPR023415">
    <property type="entry name" value="LDLR_class-A_CS"/>
</dbReference>
<evidence type="ECO:0000313" key="7">
    <source>
        <dbReference type="EnsemblMetazoa" id="HelroP70557"/>
    </source>
</evidence>
<evidence type="ECO:0000256" key="4">
    <source>
        <dbReference type="ARBA" id="ARBA00023180"/>
    </source>
</evidence>
<keyword evidence="8" id="KW-1185">Reference proteome</keyword>
<dbReference type="HOGENOM" id="CLU_3112368_0_0_1"/>